<dbReference type="Pfam" id="PF05729">
    <property type="entry name" value="NACHT"/>
    <property type="match status" value="1"/>
</dbReference>
<sequence length="619" mass="71073">MNVEKFAAEVLGQATERAIKAAASPVQKGLRRTLQHLTDAYRPFLFKTHARVESIRTFLRPTESVDLLAHYVPVDLRSGAQDVEVDELIDSLAQGGRFVVSALAGSGKSVLMRYIALSFFHAPRGRIPLFFELRSLNVDGSPSILTAIHEYYRGNSSIEFSDFEAALRSGYFVIILDGFDEISPEKRNEYEREIIRLARDFDNLPIVISGRHDERFNSWEDFTHFQLKSMTLSQARELIRKSNYENEVKEVFLERLTEDFFQKYQSFLENPLLAIMMMLTFEGYAEIPDSLHEFYRIAFDTLLRRHDAMKGQFLRESHSGCSTEQFKQIFASFCVLTYSKSAFSFDRDRAISYLGAAIKQQGADVKAEDLLTDLIESICLLQQEGFEVSFVHRSFQEYFCAVFVANSGSGFVKRYLDDTDSRSYDSVLPMLMGIAQQRVESEWSVDRVSELCDQFPVDVNESELNLHLAGYPRFEFILTERGAILIEVHRTKLARDIRILRSLYPDCEEQHFGDGEARAFDPNDWEKRITSELLELAESGHPDLTEFPDLLERARATKAGERLRLVFNADQTSKSFYKTVFETGFGNWIPFLNDVQEKQRARQSRSNAFLGEVFGPLDI</sequence>
<dbReference type="RefSeq" id="WP_160612843.1">
    <property type="nucleotide sequence ID" value="NZ_JAUFQM010000001.1"/>
</dbReference>
<evidence type="ECO:0000313" key="2">
    <source>
        <dbReference type="EMBL" id="MXO82399.1"/>
    </source>
</evidence>
<dbReference type="SUPFAM" id="SSF52540">
    <property type="entry name" value="P-loop containing nucleoside triphosphate hydrolases"/>
    <property type="match status" value="1"/>
</dbReference>
<dbReference type="InterPro" id="IPR007111">
    <property type="entry name" value="NACHT_NTPase"/>
</dbReference>
<comment type="caution">
    <text evidence="2">The sequence shown here is derived from an EMBL/GenBank/DDBJ whole genome shotgun (WGS) entry which is preliminary data.</text>
</comment>
<feature type="domain" description="NACHT" evidence="1">
    <location>
        <begin position="104"/>
        <end position="241"/>
    </location>
</feature>
<evidence type="ECO:0000259" key="1">
    <source>
        <dbReference type="Pfam" id="PF05729"/>
    </source>
</evidence>
<reference evidence="2 3" key="1">
    <citation type="submission" date="2019-12" db="EMBL/GenBank/DDBJ databases">
        <title>Genomic-based taxomic classification of the family Erythrobacteraceae.</title>
        <authorList>
            <person name="Xu L."/>
        </authorList>
    </citation>
    <scope>NUCLEOTIDE SEQUENCE [LARGE SCALE GENOMIC DNA]</scope>
    <source>
        <strain evidence="2 3">KCTC 42006</strain>
    </source>
</reference>
<dbReference type="AlphaFoldDB" id="A0A844Z922"/>
<dbReference type="OrthoDB" id="2081291at2"/>
<keyword evidence="3" id="KW-1185">Reference proteome</keyword>
<dbReference type="Proteomes" id="UP000460290">
    <property type="component" value="Unassembled WGS sequence"/>
</dbReference>
<organism evidence="2 3">
    <name type="scientific">Pontixanthobacter aestiaquae</name>
    <dbReference type="NCBI Taxonomy" id="1509367"/>
    <lineage>
        <taxon>Bacteria</taxon>
        <taxon>Pseudomonadati</taxon>
        <taxon>Pseudomonadota</taxon>
        <taxon>Alphaproteobacteria</taxon>
        <taxon>Sphingomonadales</taxon>
        <taxon>Erythrobacteraceae</taxon>
        <taxon>Pontixanthobacter</taxon>
    </lineage>
</organism>
<gene>
    <name evidence="2" type="ORF">GRI35_03280</name>
</gene>
<dbReference type="EMBL" id="WTYZ01000001">
    <property type="protein sequence ID" value="MXO82399.1"/>
    <property type="molecule type" value="Genomic_DNA"/>
</dbReference>
<accession>A0A844Z922</accession>
<proteinExistence type="predicted"/>
<protein>
    <submittedName>
        <fullName evidence="2">NACHT domain-containing protein</fullName>
    </submittedName>
</protein>
<name>A0A844Z922_9SPHN</name>
<dbReference type="Gene3D" id="3.40.50.300">
    <property type="entry name" value="P-loop containing nucleotide triphosphate hydrolases"/>
    <property type="match status" value="1"/>
</dbReference>
<evidence type="ECO:0000313" key="3">
    <source>
        <dbReference type="Proteomes" id="UP000460290"/>
    </source>
</evidence>
<dbReference type="InterPro" id="IPR027417">
    <property type="entry name" value="P-loop_NTPase"/>
</dbReference>